<proteinExistence type="predicted"/>
<evidence type="ECO:0000256" key="1">
    <source>
        <dbReference type="SAM" id="MobiDB-lite"/>
    </source>
</evidence>
<gene>
    <name evidence="2" type="ORF">SEMRO_274_G105400.1</name>
</gene>
<organism evidence="2 3">
    <name type="scientific">Seminavis robusta</name>
    <dbReference type="NCBI Taxonomy" id="568900"/>
    <lineage>
        <taxon>Eukaryota</taxon>
        <taxon>Sar</taxon>
        <taxon>Stramenopiles</taxon>
        <taxon>Ochrophyta</taxon>
        <taxon>Bacillariophyta</taxon>
        <taxon>Bacillariophyceae</taxon>
        <taxon>Bacillariophycidae</taxon>
        <taxon>Naviculales</taxon>
        <taxon>Naviculaceae</taxon>
        <taxon>Seminavis</taxon>
    </lineage>
</organism>
<accession>A0A9N8HBE8</accession>
<sequence length="291" mass="33291">MGKKSKRRSGGGKSGTATQRRHKESAAGNNDLKHSWKGNPAANKVSKTGALDGVKPEVYKALVEFMTMKEETLEFHASMAAILQEMRKFYKTVKADSGDPQAQRLWKIICTYPEKRTDPERAAIARAFVTFKNDDKTCNARIYYFHYYFREMHTNVEDYEYGDPKPVTEEDKRFLRGIIRSSDAEPAFFVAHAIFLRATIATKTEGDDEQALHFLSKVIEYCDKASNEEMSQKVGFLNENRPTWTAGDYLMDIRRHAERCWERFRLLNQCKGMTRAPGPFSGTQEIVPCKG</sequence>
<comment type="caution">
    <text evidence="2">The sequence shown here is derived from an EMBL/GenBank/DDBJ whole genome shotgun (WGS) entry which is preliminary data.</text>
</comment>
<dbReference type="AlphaFoldDB" id="A0A9N8HBE8"/>
<dbReference type="Proteomes" id="UP001153069">
    <property type="component" value="Unassembled WGS sequence"/>
</dbReference>
<keyword evidence="3" id="KW-1185">Reference proteome</keyword>
<evidence type="ECO:0000313" key="3">
    <source>
        <dbReference type="Proteomes" id="UP001153069"/>
    </source>
</evidence>
<reference evidence="2" key="1">
    <citation type="submission" date="2020-06" db="EMBL/GenBank/DDBJ databases">
        <authorList>
            <consortium name="Plant Systems Biology data submission"/>
        </authorList>
    </citation>
    <scope>NUCLEOTIDE SEQUENCE</scope>
    <source>
        <strain evidence="2">D6</strain>
    </source>
</reference>
<feature type="compositionally biased region" description="Basic residues" evidence="1">
    <location>
        <begin position="1"/>
        <end position="10"/>
    </location>
</feature>
<protein>
    <submittedName>
        <fullName evidence="2">Uncharacterized protein</fullName>
    </submittedName>
</protein>
<dbReference type="EMBL" id="CAICTM010000273">
    <property type="protein sequence ID" value="CAB9506652.1"/>
    <property type="molecule type" value="Genomic_DNA"/>
</dbReference>
<feature type="region of interest" description="Disordered" evidence="1">
    <location>
        <begin position="1"/>
        <end position="48"/>
    </location>
</feature>
<name>A0A9N8HBE8_9STRA</name>
<evidence type="ECO:0000313" key="2">
    <source>
        <dbReference type="EMBL" id="CAB9506652.1"/>
    </source>
</evidence>